<feature type="domain" description="UDP-glucose/GDP-mannose dehydrogenase C-terminal" evidence="12">
    <location>
        <begin position="333"/>
        <end position="439"/>
    </location>
</feature>
<dbReference type="STRING" id="28122.SAMN02745108_00120"/>
<organism evidence="13 14">
    <name type="scientific">Fibrobacter intestinalis</name>
    <dbReference type="NCBI Taxonomy" id="28122"/>
    <lineage>
        <taxon>Bacteria</taxon>
        <taxon>Pseudomonadati</taxon>
        <taxon>Fibrobacterota</taxon>
        <taxon>Fibrobacteria</taxon>
        <taxon>Fibrobacterales</taxon>
        <taxon>Fibrobacteraceae</taxon>
        <taxon>Fibrobacter</taxon>
    </lineage>
</organism>
<gene>
    <name evidence="13" type="ORF">SAMN02745108_00120</name>
</gene>
<evidence type="ECO:0000256" key="7">
    <source>
        <dbReference type="ARBA" id="ARBA00053241"/>
    </source>
</evidence>
<evidence type="ECO:0000313" key="13">
    <source>
        <dbReference type="EMBL" id="SJZ33552.1"/>
    </source>
</evidence>
<proteinExistence type="inferred from homology"/>
<evidence type="ECO:0000256" key="6">
    <source>
        <dbReference type="ARBA" id="ARBA00047473"/>
    </source>
</evidence>
<feature type="binding site" evidence="10">
    <location>
        <position position="261"/>
    </location>
    <ligand>
        <name>substrate</name>
    </ligand>
</feature>
<feature type="binding site" evidence="11">
    <location>
        <position position="38"/>
    </location>
    <ligand>
        <name>NAD(+)</name>
        <dbReference type="ChEBI" id="CHEBI:57540"/>
    </ligand>
</feature>
<sequence length="458" mass="50604">MPTHFQTHVLCIGAGYVGGPTMTVIADKCPDVKVTVVDINQKRIDAWNSENLPIFEPGLDEVVKRTRGRNLFFSTDIPNAVREADIIFVSVNTPTKTFGRGAGKASDLQYWEKTAREILDVASNDKIIVEKSTLPVRTAAAMERILNSNDKGLHFEVLSNPEFLAEGSAIKDLFEPDRVLIGSHQTKSGLAALQKVVDIYAHWVPRERILTTNLWSSELTKLTANAFLAQRISSINSISALCEKTGADVDEVAYVMGKDHRIGSKFLKASIGFGGSCFKKDILNLVYLCSYYGLPEVAAYWESVVKINEWQTHRVLGCMLERMFNTIAGKKIAVFGFAFKANTGDTRESPANLVVRDLLAEHALPIVTDPKAIPDAKRDLADVLDKVEFEEDPYKAAEGAHAVVVCTEWKCFAELDWKRIYKGMAKPAFVYDGRNILDAAALRDIGFDVANVGKGLVD</sequence>
<feature type="binding site" evidence="10">
    <location>
        <begin position="268"/>
        <end position="274"/>
    </location>
    <ligand>
        <name>substrate</name>
    </ligand>
</feature>
<feature type="binding site" evidence="11">
    <location>
        <position position="347"/>
    </location>
    <ligand>
        <name>NAD(+)</name>
        <dbReference type="ChEBI" id="CHEBI:57540"/>
    </ligand>
</feature>
<dbReference type="InterPro" id="IPR036291">
    <property type="entry name" value="NAD(P)-bd_dom_sf"/>
</dbReference>
<evidence type="ECO:0000256" key="1">
    <source>
        <dbReference type="ARBA" id="ARBA00004701"/>
    </source>
</evidence>
<feature type="binding site" evidence="10">
    <location>
        <begin position="162"/>
        <end position="166"/>
    </location>
    <ligand>
        <name>substrate</name>
    </ligand>
</feature>
<feature type="active site" description="Nucleophile" evidence="9">
    <location>
        <position position="277"/>
    </location>
</feature>
<dbReference type="InterPro" id="IPR001732">
    <property type="entry name" value="UDP-Glc/GDP-Man_DH_N"/>
</dbReference>
<evidence type="ECO:0000256" key="2">
    <source>
        <dbReference type="ARBA" id="ARBA00006601"/>
    </source>
</evidence>
<dbReference type="SUPFAM" id="SSF52413">
    <property type="entry name" value="UDP-glucose/GDP-mannose dehydrogenase C-terminal domain"/>
    <property type="match status" value="1"/>
</dbReference>
<comment type="catalytic activity">
    <reaction evidence="6">
        <text>UDP-alpha-D-glucose + 2 NAD(+) + H2O = UDP-alpha-D-glucuronate + 2 NADH + 3 H(+)</text>
        <dbReference type="Rhea" id="RHEA:23596"/>
        <dbReference type="ChEBI" id="CHEBI:15377"/>
        <dbReference type="ChEBI" id="CHEBI:15378"/>
        <dbReference type="ChEBI" id="CHEBI:57540"/>
        <dbReference type="ChEBI" id="CHEBI:57945"/>
        <dbReference type="ChEBI" id="CHEBI:58052"/>
        <dbReference type="ChEBI" id="CHEBI:58885"/>
        <dbReference type="EC" id="1.1.1.22"/>
    </reaction>
</comment>
<evidence type="ECO:0000256" key="5">
    <source>
        <dbReference type="ARBA" id="ARBA00023027"/>
    </source>
</evidence>
<dbReference type="FunFam" id="3.40.50.720:FF:000032">
    <property type="entry name" value="UDP-glucose 6-dehydrogenase"/>
    <property type="match status" value="1"/>
</dbReference>
<dbReference type="InterPro" id="IPR014027">
    <property type="entry name" value="UDP-Glc/GDP-Man_DH_C"/>
</dbReference>
<dbReference type="FunFam" id="3.40.50.720:FF:000193">
    <property type="entry name" value="UDP-glucose 6-dehydrogenase"/>
    <property type="match status" value="1"/>
</dbReference>
<protein>
    <recommendedName>
        <fullName evidence="3">UDP-glucose 6-dehydrogenase</fullName>
        <ecNumber evidence="3">1.1.1.22</ecNumber>
    </recommendedName>
</protein>
<dbReference type="EMBL" id="FUWU01000001">
    <property type="protein sequence ID" value="SJZ33552.1"/>
    <property type="molecule type" value="Genomic_DNA"/>
</dbReference>
<comment type="function">
    <text evidence="7">Catalyzes the conversion of UDP-glucose into UDP-glucuronate, one of the precursors of teichuronic acid.</text>
</comment>
<name>A0A1T4JTL4_9BACT</name>
<dbReference type="Gene3D" id="1.20.5.100">
    <property type="entry name" value="Cytochrome c1, transmembrane anchor, C-terminal"/>
    <property type="match status" value="1"/>
</dbReference>
<feature type="binding site" evidence="10">
    <location>
        <begin position="221"/>
        <end position="225"/>
    </location>
    <ligand>
        <name>substrate</name>
    </ligand>
</feature>
<dbReference type="Pfam" id="PF00984">
    <property type="entry name" value="UDPG_MGDP_dh"/>
    <property type="match status" value="1"/>
</dbReference>
<dbReference type="Pfam" id="PF03720">
    <property type="entry name" value="UDPG_MGDP_dh_C"/>
    <property type="match status" value="1"/>
</dbReference>
<dbReference type="InterPro" id="IPR008927">
    <property type="entry name" value="6-PGluconate_DH-like_C_sf"/>
</dbReference>
<dbReference type="AlphaFoldDB" id="A0A1T4JTL4"/>
<dbReference type="InterPro" id="IPR014026">
    <property type="entry name" value="UDP-Glc/GDP-Man_DH_dimer"/>
</dbReference>
<dbReference type="PANTHER" id="PTHR11374:SF3">
    <property type="entry name" value="UDP-GLUCOSE 6-DEHYDROGENASE"/>
    <property type="match status" value="1"/>
</dbReference>
<dbReference type="GO" id="GO:0051287">
    <property type="term" value="F:NAD binding"/>
    <property type="evidence" value="ECO:0007669"/>
    <property type="project" value="InterPro"/>
</dbReference>
<feature type="binding site" evidence="10">
    <location>
        <position position="434"/>
    </location>
    <ligand>
        <name>substrate</name>
    </ligand>
</feature>
<dbReference type="InterPro" id="IPR028356">
    <property type="entry name" value="UDPglc_DH_euk"/>
</dbReference>
<feature type="binding site" evidence="11">
    <location>
        <begin position="91"/>
        <end position="95"/>
    </location>
    <ligand>
        <name>NAD(+)</name>
        <dbReference type="ChEBI" id="CHEBI:57540"/>
    </ligand>
</feature>
<evidence type="ECO:0000256" key="10">
    <source>
        <dbReference type="PIRSR" id="PIRSR500133-2"/>
    </source>
</evidence>
<comment type="pathway">
    <text evidence="1">Nucleotide-sugar biosynthesis; UDP-alpha-D-glucuronate biosynthesis; UDP-alpha-D-glucuronate from UDP-alpha-D-glucose: step 1/1.</text>
</comment>
<dbReference type="FunFam" id="1.20.5.100:FF:000001">
    <property type="entry name" value="UDP-glucose 6-dehydrogenase"/>
    <property type="match status" value="1"/>
</dbReference>
<evidence type="ECO:0000259" key="12">
    <source>
        <dbReference type="SMART" id="SM00984"/>
    </source>
</evidence>
<feature type="binding site" evidence="11">
    <location>
        <position position="166"/>
    </location>
    <ligand>
        <name>NAD(+)</name>
        <dbReference type="ChEBI" id="CHEBI:57540"/>
    </ligand>
</feature>
<evidence type="ECO:0000256" key="8">
    <source>
        <dbReference type="PIRNR" id="PIRNR000124"/>
    </source>
</evidence>
<dbReference type="EC" id="1.1.1.22" evidence="3"/>
<dbReference type="GO" id="GO:0003979">
    <property type="term" value="F:UDP-glucose 6-dehydrogenase activity"/>
    <property type="evidence" value="ECO:0007669"/>
    <property type="project" value="UniProtKB-EC"/>
</dbReference>
<dbReference type="NCBIfam" id="TIGR03026">
    <property type="entry name" value="NDP-sugDHase"/>
    <property type="match status" value="1"/>
</dbReference>
<dbReference type="Proteomes" id="UP000190449">
    <property type="component" value="Unassembled WGS sequence"/>
</dbReference>
<keyword evidence="5 11" id="KW-0520">NAD</keyword>
<evidence type="ECO:0000256" key="11">
    <source>
        <dbReference type="PIRSR" id="PIRSR500133-3"/>
    </source>
</evidence>
<feature type="binding site" evidence="10">
    <location>
        <begin position="339"/>
        <end position="340"/>
    </location>
    <ligand>
        <name>substrate</name>
    </ligand>
</feature>
<evidence type="ECO:0000256" key="4">
    <source>
        <dbReference type="ARBA" id="ARBA00023002"/>
    </source>
</evidence>
<reference evidence="13 14" key="1">
    <citation type="submission" date="2017-02" db="EMBL/GenBank/DDBJ databases">
        <authorList>
            <person name="Peterson S.W."/>
        </authorList>
    </citation>
    <scope>NUCLEOTIDE SEQUENCE [LARGE SCALE GENOMIC DNA]</scope>
    <source>
        <strain evidence="13 14">ATCC 43854</strain>
    </source>
</reference>
<dbReference type="Gene3D" id="3.40.50.720">
    <property type="entry name" value="NAD(P)-binding Rossmann-like Domain"/>
    <property type="match status" value="2"/>
</dbReference>
<keyword evidence="4" id="KW-0560">Oxidoreductase</keyword>
<dbReference type="GO" id="GO:0006065">
    <property type="term" value="P:UDP-glucuronate biosynthetic process"/>
    <property type="evidence" value="ECO:0007669"/>
    <property type="project" value="UniProtKB-UniPathway"/>
</dbReference>
<dbReference type="PIRSF" id="PIRSF500133">
    <property type="entry name" value="UDPglc_DH_euk"/>
    <property type="match status" value="1"/>
</dbReference>
<dbReference type="RefSeq" id="WP_078775317.1">
    <property type="nucleotide sequence ID" value="NZ_FUWU01000001.1"/>
</dbReference>
<evidence type="ECO:0000256" key="3">
    <source>
        <dbReference type="ARBA" id="ARBA00012954"/>
    </source>
</evidence>
<feature type="binding site" evidence="11">
    <location>
        <begin position="277"/>
        <end position="280"/>
    </location>
    <ligand>
        <name>NAD(+)</name>
        <dbReference type="ChEBI" id="CHEBI:57540"/>
    </ligand>
</feature>
<dbReference type="PIRSF" id="PIRSF000124">
    <property type="entry name" value="UDPglc_GDPman_dh"/>
    <property type="match status" value="1"/>
</dbReference>
<feature type="binding site" evidence="11">
    <location>
        <begin position="13"/>
        <end position="18"/>
    </location>
    <ligand>
        <name>NAD(+)</name>
        <dbReference type="ChEBI" id="CHEBI:57540"/>
    </ligand>
</feature>
<accession>A0A1T4JTL4</accession>
<dbReference type="PANTHER" id="PTHR11374">
    <property type="entry name" value="UDP-GLUCOSE DEHYDROGENASE/UDP-MANNAC DEHYDROGENASE"/>
    <property type="match status" value="1"/>
</dbReference>
<dbReference type="InterPro" id="IPR036220">
    <property type="entry name" value="UDP-Glc/GDP-Man_DH_C_sf"/>
</dbReference>
<evidence type="ECO:0000313" key="14">
    <source>
        <dbReference type="Proteomes" id="UP000190449"/>
    </source>
</evidence>
<feature type="binding site" evidence="11">
    <location>
        <position position="43"/>
    </location>
    <ligand>
        <name>NAD(+)</name>
        <dbReference type="ChEBI" id="CHEBI:57540"/>
    </ligand>
</feature>
<dbReference type="Pfam" id="PF03721">
    <property type="entry name" value="UDPG_MGDP_dh_N"/>
    <property type="match status" value="1"/>
</dbReference>
<evidence type="ECO:0000256" key="9">
    <source>
        <dbReference type="PIRSR" id="PIRSR500133-1"/>
    </source>
</evidence>
<dbReference type="UniPathway" id="UPA00038">
    <property type="reaction ID" value="UER00491"/>
</dbReference>
<dbReference type="InterPro" id="IPR017476">
    <property type="entry name" value="UDP-Glc/GDP-Man"/>
</dbReference>
<dbReference type="SUPFAM" id="SSF51735">
    <property type="entry name" value="NAD(P)-binding Rossmann-fold domains"/>
    <property type="match status" value="1"/>
</dbReference>
<dbReference type="SUPFAM" id="SSF48179">
    <property type="entry name" value="6-phosphogluconate dehydrogenase C-terminal domain-like"/>
    <property type="match status" value="1"/>
</dbReference>
<feature type="binding site" evidence="11">
    <location>
        <begin position="132"/>
        <end position="133"/>
    </location>
    <ligand>
        <name>NAD(+)</name>
        <dbReference type="ChEBI" id="CHEBI:57540"/>
    </ligand>
</feature>
<dbReference type="SMART" id="SM00984">
    <property type="entry name" value="UDPG_MGDP_dh_C"/>
    <property type="match status" value="1"/>
</dbReference>
<comment type="similarity">
    <text evidence="2 8">Belongs to the UDP-glucose/GDP-mannose dehydrogenase family.</text>
</comment>